<dbReference type="EMBL" id="NMVQ01000047">
    <property type="protein sequence ID" value="OYO16636.1"/>
    <property type="molecule type" value="Genomic_DNA"/>
</dbReference>
<organism evidence="1 2">
    <name type="scientific">Enemella dayhoffiae</name>
    <dbReference type="NCBI Taxonomy" id="2016507"/>
    <lineage>
        <taxon>Bacteria</taxon>
        <taxon>Bacillati</taxon>
        <taxon>Actinomycetota</taxon>
        <taxon>Actinomycetes</taxon>
        <taxon>Propionibacteriales</taxon>
        <taxon>Propionibacteriaceae</taxon>
        <taxon>Enemella</taxon>
    </lineage>
</organism>
<dbReference type="OrthoDB" id="5125755at2"/>
<proteinExistence type="predicted"/>
<dbReference type="AlphaFoldDB" id="A0A255GPY9"/>
<evidence type="ECO:0000313" key="2">
    <source>
        <dbReference type="Proteomes" id="UP000216311"/>
    </source>
</evidence>
<evidence type="ECO:0008006" key="3">
    <source>
        <dbReference type="Google" id="ProtNLM"/>
    </source>
</evidence>
<dbReference type="RefSeq" id="WP_094365523.1">
    <property type="nucleotide sequence ID" value="NZ_NMVQ01000047.1"/>
</dbReference>
<reference evidence="1 2" key="1">
    <citation type="submission" date="2017-07" db="EMBL/GenBank/DDBJ databases">
        <title>Draft whole genome sequences of clinical Proprionibacteriaceae strains.</title>
        <authorList>
            <person name="Bernier A.-M."/>
            <person name="Bernard K."/>
            <person name="Domingo M.-C."/>
        </authorList>
    </citation>
    <scope>NUCLEOTIDE SEQUENCE [LARGE SCALE GENOMIC DNA]</scope>
    <source>
        <strain evidence="1 2">NML 130396</strain>
    </source>
</reference>
<protein>
    <recommendedName>
        <fullName evidence="3">Rho termination factor N-terminal domain-containing protein</fullName>
    </recommendedName>
</protein>
<name>A0A255GPY9_9ACTN</name>
<comment type="caution">
    <text evidence="1">The sequence shown here is derived from an EMBL/GenBank/DDBJ whole genome shotgun (WGS) entry which is preliminary data.</text>
</comment>
<accession>A0A255GPY9</accession>
<gene>
    <name evidence="1" type="ORF">CGZ93_17910</name>
</gene>
<evidence type="ECO:0000313" key="1">
    <source>
        <dbReference type="EMBL" id="OYO16636.1"/>
    </source>
</evidence>
<keyword evidence="2" id="KW-1185">Reference proteome</keyword>
<dbReference type="Proteomes" id="UP000216311">
    <property type="component" value="Unassembled WGS sequence"/>
</dbReference>
<sequence length="78" mass="8437">MRTFQHVKGDVIHVEGPVADYYAAHPEWAEVDSAEVEAGETSWEDFTVAQLKEYAADSGIDLGGASTKAAIIAKIEEN</sequence>